<dbReference type="InterPro" id="IPR050832">
    <property type="entry name" value="Bact_Acetyltransf"/>
</dbReference>
<proteinExistence type="predicted"/>
<dbReference type="PhylomeDB" id="Q2RNP3"/>
<dbReference type="Pfam" id="PF00583">
    <property type="entry name" value="Acetyltransf_1"/>
    <property type="match status" value="1"/>
</dbReference>
<dbReference type="EMBL" id="CP000230">
    <property type="protein sequence ID" value="ABC24252.1"/>
    <property type="molecule type" value="Genomic_DNA"/>
</dbReference>
<dbReference type="Proteomes" id="UP000001929">
    <property type="component" value="Chromosome"/>
</dbReference>
<evidence type="ECO:0000259" key="3">
    <source>
        <dbReference type="PROSITE" id="PS51186"/>
    </source>
</evidence>
<organism evidence="4 5">
    <name type="scientific">Rhodospirillum rubrum (strain ATCC 11170 / ATH 1.1.1 / DSM 467 / LMG 4362 / NCIMB 8255 / S1)</name>
    <dbReference type="NCBI Taxonomy" id="269796"/>
    <lineage>
        <taxon>Bacteria</taxon>
        <taxon>Pseudomonadati</taxon>
        <taxon>Pseudomonadota</taxon>
        <taxon>Alphaproteobacteria</taxon>
        <taxon>Rhodospirillales</taxon>
        <taxon>Rhodospirillaceae</taxon>
        <taxon>Rhodospirillum</taxon>
    </lineage>
</organism>
<evidence type="ECO:0000256" key="2">
    <source>
        <dbReference type="ARBA" id="ARBA00023315"/>
    </source>
</evidence>
<dbReference type="HOGENOM" id="CLU_013985_32_1_5"/>
<dbReference type="CDD" id="cd04301">
    <property type="entry name" value="NAT_SF"/>
    <property type="match status" value="1"/>
</dbReference>
<evidence type="ECO:0000256" key="1">
    <source>
        <dbReference type="ARBA" id="ARBA00022679"/>
    </source>
</evidence>
<dbReference type="KEGG" id="rru:Rru_A3458"/>
<dbReference type="InterPro" id="IPR000182">
    <property type="entry name" value="GNAT_dom"/>
</dbReference>
<protein>
    <submittedName>
        <fullName evidence="4">GCN5-related N-acetyltransferase</fullName>
    </submittedName>
</protein>
<gene>
    <name evidence="4" type="ordered locus">Rru_A3458</name>
</gene>
<dbReference type="eggNOG" id="COG0456">
    <property type="taxonomic scope" value="Bacteria"/>
</dbReference>
<dbReference type="InterPro" id="IPR016181">
    <property type="entry name" value="Acyl_CoA_acyltransferase"/>
</dbReference>
<dbReference type="STRING" id="269796.Rru_A3458"/>
<dbReference type="SUPFAM" id="SSF55729">
    <property type="entry name" value="Acyl-CoA N-acyltransferases (Nat)"/>
    <property type="match status" value="1"/>
</dbReference>
<keyword evidence="5" id="KW-1185">Reference proteome</keyword>
<dbReference type="RefSeq" id="WP_011391205.1">
    <property type="nucleotide sequence ID" value="NC_007643.1"/>
</dbReference>
<dbReference type="GO" id="GO:0016747">
    <property type="term" value="F:acyltransferase activity, transferring groups other than amino-acyl groups"/>
    <property type="evidence" value="ECO:0007669"/>
    <property type="project" value="InterPro"/>
</dbReference>
<sequence length="153" mass="17024">MTAGVIVRQPLAGDREAFLALWRGYCAFYQAEVPERATQTLWRRVLDPADTGLRGLIACVGDAPLGFATLVTHPGTWSDRPVGYLEDLFVDGATRGQGLGRALIAGCAELGREEGWLRLYWQTGRDNVAAQALYDRVATRTDWVRYELQLNPR</sequence>
<dbReference type="AlphaFoldDB" id="Q2RNP3"/>
<dbReference type="EnsemblBacteria" id="ABC24252">
    <property type="protein sequence ID" value="ABC24252"/>
    <property type="gene ID" value="Rru_A3458"/>
</dbReference>
<dbReference type="PROSITE" id="PS51186">
    <property type="entry name" value="GNAT"/>
    <property type="match status" value="1"/>
</dbReference>
<reference evidence="4 5" key="1">
    <citation type="journal article" date="2011" name="Stand. Genomic Sci.">
        <title>Complete genome sequence of Rhodospirillum rubrum type strain (S1).</title>
        <authorList>
            <person name="Munk A.C."/>
            <person name="Copeland A."/>
            <person name="Lucas S."/>
            <person name="Lapidus A."/>
            <person name="Del Rio T.G."/>
            <person name="Barry K."/>
            <person name="Detter J.C."/>
            <person name="Hammon N."/>
            <person name="Israni S."/>
            <person name="Pitluck S."/>
            <person name="Brettin T."/>
            <person name="Bruce D."/>
            <person name="Han C."/>
            <person name="Tapia R."/>
            <person name="Gilna P."/>
            <person name="Schmutz J."/>
            <person name="Larimer F."/>
            <person name="Land M."/>
            <person name="Kyrpides N.C."/>
            <person name="Mavromatis K."/>
            <person name="Richardson P."/>
            <person name="Rohde M."/>
            <person name="Goker M."/>
            <person name="Klenk H.P."/>
            <person name="Zhang Y."/>
            <person name="Roberts G.P."/>
            <person name="Reslewic S."/>
            <person name="Schwartz D.C."/>
        </authorList>
    </citation>
    <scope>NUCLEOTIDE SEQUENCE [LARGE SCALE GENOMIC DNA]</scope>
    <source>
        <strain evidence="5">ATCC 11170 / ATH 1.1.1 / DSM 467 / LMG 4362 / NCIMB 8255 / S1</strain>
    </source>
</reference>
<dbReference type="PANTHER" id="PTHR43877:SF8">
    <property type="entry name" value="N-ACETYLGLUTAMATE SYNTHASE-RELATED"/>
    <property type="match status" value="1"/>
</dbReference>
<dbReference type="Gene3D" id="3.40.630.30">
    <property type="match status" value="1"/>
</dbReference>
<dbReference type="PATRIC" id="fig|269796.9.peg.3574"/>
<accession>Q2RNP3</accession>
<name>Q2RNP3_RHORT</name>
<evidence type="ECO:0000313" key="4">
    <source>
        <dbReference type="EMBL" id="ABC24252.1"/>
    </source>
</evidence>
<dbReference type="PANTHER" id="PTHR43877">
    <property type="entry name" value="AMINOALKYLPHOSPHONATE N-ACETYLTRANSFERASE-RELATED-RELATED"/>
    <property type="match status" value="1"/>
</dbReference>
<feature type="domain" description="N-acetyltransferase" evidence="3">
    <location>
        <begin position="5"/>
        <end position="153"/>
    </location>
</feature>
<evidence type="ECO:0000313" key="5">
    <source>
        <dbReference type="Proteomes" id="UP000001929"/>
    </source>
</evidence>
<keyword evidence="1" id="KW-0808">Transferase</keyword>
<keyword evidence="2" id="KW-0012">Acyltransferase</keyword>